<dbReference type="AlphaFoldDB" id="A0A4X1T8G0"/>
<feature type="region of interest" description="Disordered" evidence="1">
    <location>
        <begin position="80"/>
        <end position="200"/>
    </location>
</feature>
<protein>
    <submittedName>
        <fullName evidence="2">Uncharacterized protein</fullName>
    </submittedName>
</protein>
<feature type="compositionally biased region" description="Low complexity" evidence="1">
    <location>
        <begin position="84"/>
        <end position="95"/>
    </location>
</feature>
<dbReference type="Proteomes" id="UP000694725">
    <property type="component" value="Unplaced"/>
</dbReference>
<feature type="compositionally biased region" description="Gly residues" evidence="1">
    <location>
        <begin position="171"/>
        <end position="184"/>
    </location>
</feature>
<feature type="compositionally biased region" description="Basic residues" evidence="1">
    <location>
        <begin position="16"/>
        <end position="25"/>
    </location>
</feature>
<accession>A0A4X1T8G0</accession>
<feature type="region of interest" description="Disordered" evidence="1">
    <location>
        <begin position="1"/>
        <end position="50"/>
    </location>
</feature>
<reference evidence="2 3" key="1">
    <citation type="submission" date="2017-08" db="EMBL/GenBank/DDBJ databases">
        <title>USMARCv1.0.</title>
        <authorList>
            <person name="Hannum G.I."/>
            <person name="Koren S."/>
            <person name="Schroeder S.G."/>
            <person name="Chin S.C."/>
            <person name="Nonneman D.J."/>
            <person name="Becker S.A."/>
            <person name="Rosen B.D."/>
            <person name="Bickhart D.M."/>
            <person name="Putnam N.H."/>
            <person name="Green R.E."/>
            <person name="Tuggle C.K."/>
            <person name="Liu H."/>
            <person name="Rohrer G.A."/>
            <person name="Warr A."/>
            <person name="Hall R."/>
            <person name="Kim K."/>
            <person name="Hume D.A."/>
            <person name="Talbot R."/>
            <person name="Chow W."/>
            <person name="Howe K."/>
            <person name="Schwartz A.S."/>
            <person name="Watson M."/>
            <person name="Archibald A.L."/>
            <person name="Phillippy A.M."/>
            <person name="Smith T.P.L."/>
        </authorList>
    </citation>
    <scope>NUCLEOTIDE SEQUENCE [LARGE SCALE GENOMIC DNA]</scope>
</reference>
<name>A0A4X1T8G0_PIG</name>
<dbReference type="Ensembl" id="ENSSSCT00065082091.1">
    <property type="protein sequence ID" value="ENSSSCP00065035748.1"/>
    <property type="gene ID" value="ENSSSCG00065059943.1"/>
</dbReference>
<organism evidence="2 3">
    <name type="scientific">Sus scrofa</name>
    <name type="common">Pig</name>
    <dbReference type="NCBI Taxonomy" id="9823"/>
    <lineage>
        <taxon>Eukaryota</taxon>
        <taxon>Metazoa</taxon>
        <taxon>Chordata</taxon>
        <taxon>Craniata</taxon>
        <taxon>Vertebrata</taxon>
        <taxon>Euteleostomi</taxon>
        <taxon>Mammalia</taxon>
        <taxon>Eutheria</taxon>
        <taxon>Laurasiatheria</taxon>
        <taxon>Artiodactyla</taxon>
        <taxon>Suina</taxon>
        <taxon>Suidae</taxon>
        <taxon>Sus</taxon>
    </lineage>
</organism>
<dbReference type="Proteomes" id="UP000314985">
    <property type="component" value="Chromosome 13"/>
</dbReference>
<evidence type="ECO:0000313" key="2">
    <source>
        <dbReference type="Ensembl" id="ENSSSCP00070011292.1"/>
    </source>
</evidence>
<reference evidence="2" key="2">
    <citation type="submission" date="2025-05" db="UniProtKB">
        <authorList>
            <consortium name="Ensembl"/>
        </authorList>
    </citation>
    <scope>IDENTIFICATION</scope>
</reference>
<dbReference type="Ensembl" id="ENSSSCT00065082025.1">
    <property type="protein sequence ID" value="ENSSSCP00065035722.1"/>
    <property type="gene ID" value="ENSSSCG00065059865.1"/>
</dbReference>
<proteinExistence type="predicted"/>
<evidence type="ECO:0000256" key="1">
    <source>
        <dbReference type="SAM" id="MobiDB-lite"/>
    </source>
</evidence>
<evidence type="ECO:0000313" key="3">
    <source>
        <dbReference type="Proteomes" id="UP000314985"/>
    </source>
</evidence>
<dbReference type="Ensembl" id="ENSSSCT00070013702.1">
    <property type="protein sequence ID" value="ENSSSCP00070011292.1"/>
    <property type="gene ID" value="ENSSSCG00070007133.1"/>
</dbReference>
<sequence length="200" mass="20773">MGSPSPCPVSFQASAMRRRGSRGRRPTSVSTGRWATRPSRSSTPPRGRTSWAAPLACVSTRCTLAGCVCTARSPPTCYAPRSLSPTCTTSPSWRPRSTRPPRPACSEPSSRPGWAPGWRSPPSRTSSHSHPDRRARGPGPHTQTGGRCGMGGAAGVRHGPRNLTPEPGAGTPFGEGAGGRGPSQGPGSPPGLSLQPHLPF</sequence>
<feature type="compositionally biased region" description="Low complexity" evidence="1">
    <location>
        <begin position="26"/>
        <end position="50"/>
    </location>
</feature>
<feature type="compositionally biased region" description="Low complexity" evidence="1">
    <location>
        <begin position="185"/>
        <end position="200"/>
    </location>
</feature>